<organism evidence="2 3">
    <name type="scientific">Austropuccinia psidii MF-1</name>
    <dbReference type="NCBI Taxonomy" id="1389203"/>
    <lineage>
        <taxon>Eukaryota</taxon>
        <taxon>Fungi</taxon>
        <taxon>Dikarya</taxon>
        <taxon>Basidiomycota</taxon>
        <taxon>Pucciniomycotina</taxon>
        <taxon>Pucciniomycetes</taxon>
        <taxon>Pucciniales</taxon>
        <taxon>Sphaerophragmiaceae</taxon>
        <taxon>Austropuccinia</taxon>
    </lineage>
</organism>
<sequence length="116" mass="13136">MQSLNKNGATTTGKEAGRSTTPKEQARINNLNGVITRPWALRTALLTIYFDSIGGISPVRCYCGMLRSPKTQETRFISRTPWHVKTKKNKSCETTKWLPAVKPQHKIPQVPHHQLR</sequence>
<reference evidence="2" key="1">
    <citation type="submission" date="2021-03" db="EMBL/GenBank/DDBJ databases">
        <title>Draft genome sequence of rust myrtle Austropuccinia psidii MF-1, a brazilian biotype.</title>
        <authorList>
            <person name="Quecine M.C."/>
            <person name="Pachon D.M.R."/>
            <person name="Bonatelli M.L."/>
            <person name="Correr F.H."/>
            <person name="Franceschini L.M."/>
            <person name="Leite T.F."/>
            <person name="Margarido G.R.A."/>
            <person name="Almeida C.A."/>
            <person name="Ferrarezi J.A."/>
            <person name="Labate C.A."/>
        </authorList>
    </citation>
    <scope>NUCLEOTIDE SEQUENCE</scope>
    <source>
        <strain evidence="2">MF-1</strain>
    </source>
</reference>
<name>A0A9Q3J3U5_9BASI</name>
<dbReference type="EMBL" id="AVOT02062816">
    <property type="protein sequence ID" value="MBW0555728.1"/>
    <property type="molecule type" value="Genomic_DNA"/>
</dbReference>
<evidence type="ECO:0000256" key="1">
    <source>
        <dbReference type="SAM" id="MobiDB-lite"/>
    </source>
</evidence>
<feature type="region of interest" description="Disordered" evidence="1">
    <location>
        <begin position="1"/>
        <end position="25"/>
    </location>
</feature>
<evidence type="ECO:0000313" key="2">
    <source>
        <dbReference type="EMBL" id="MBW0555728.1"/>
    </source>
</evidence>
<accession>A0A9Q3J3U5</accession>
<dbReference type="AlphaFoldDB" id="A0A9Q3J3U5"/>
<protein>
    <submittedName>
        <fullName evidence="2">Uncharacterized protein</fullName>
    </submittedName>
</protein>
<comment type="caution">
    <text evidence="2">The sequence shown here is derived from an EMBL/GenBank/DDBJ whole genome shotgun (WGS) entry which is preliminary data.</text>
</comment>
<dbReference type="Proteomes" id="UP000765509">
    <property type="component" value="Unassembled WGS sequence"/>
</dbReference>
<evidence type="ECO:0000313" key="3">
    <source>
        <dbReference type="Proteomes" id="UP000765509"/>
    </source>
</evidence>
<proteinExistence type="predicted"/>
<gene>
    <name evidence="2" type="ORF">O181_095443</name>
</gene>
<keyword evidence="3" id="KW-1185">Reference proteome</keyword>